<dbReference type="InterPro" id="IPR050836">
    <property type="entry name" value="SDS22/Internalin_LRR"/>
</dbReference>
<proteinExistence type="predicted"/>
<evidence type="ECO:0000256" key="3">
    <source>
        <dbReference type="ARBA" id="ARBA00022737"/>
    </source>
</evidence>
<keyword evidence="3" id="KW-0677">Repeat</keyword>
<dbReference type="PATRIC" id="fig|1202724.3.peg.2155"/>
<keyword evidence="1" id="KW-0433">Leucine-rich repeat</keyword>
<dbReference type="Gene3D" id="3.80.10.10">
    <property type="entry name" value="Ribonuclease Inhibitor"/>
    <property type="match status" value="1"/>
</dbReference>
<dbReference type="STRING" id="1202724.AM493_10390"/>
<comment type="caution">
    <text evidence="6">The sequence shown here is derived from an EMBL/GenBank/DDBJ whole genome shotgun (WGS) entry which is preliminary data.</text>
</comment>
<dbReference type="PANTHER" id="PTHR46652:SF3">
    <property type="entry name" value="LEUCINE-RICH REPEAT-CONTAINING PROTEIN 9"/>
    <property type="match status" value="1"/>
</dbReference>
<dbReference type="Proteomes" id="UP000037755">
    <property type="component" value="Unassembled WGS sequence"/>
</dbReference>
<dbReference type="Pfam" id="PF24595">
    <property type="entry name" value="DUF7619"/>
    <property type="match status" value="1"/>
</dbReference>
<dbReference type="EMBL" id="LIYD01000005">
    <property type="protein sequence ID" value="KOS06393.1"/>
    <property type="molecule type" value="Genomic_DNA"/>
</dbReference>
<dbReference type="InterPro" id="IPR001611">
    <property type="entry name" value="Leu-rich_rpt"/>
</dbReference>
<dbReference type="PANTHER" id="PTHR46652">
    <property type="entry name" value="LEUCINE-RICH REPEAT AND IQ DOMAIN-CONTAINING PROTEIN 1-RELATED"/>
    <property type="match status" value="1"/>
</dbReference>
<evidence type="ECO:0000313" key="7">
    <source>
        <dbReference type="Proteomes" id="UP000037755"/>
    </source>
</evidence>
<evidence type="ECO:0000259" key="5">
    <source>
        <dbReference type="Pfam" id="PF24595"/>
    </source>
</evidence>
<name>A0A0M8M9K4_9FLAO</name>
<keyword evidence="7" id="KW-1185">Reference proteome</keyword>
<feature type="domain" description="Secretion system C-terminal sorting" evidence="4">
    <location>
        <begin position="632"/>
        <end position="700"/>
    </location>
</feature>
<dbReference type="InterPro" id="IPR026444">
    <property type="entry name" value="Secre_tail"/>
</dbReference>
<gene>
    <name evidence="6" type="ORF">AM493_10390</name>
</gene>
<dbReference type="Pfam" id="PF18962">
    <property type="entry name" value="Por_Secre_tail"/>
    <property type="match status" value="1"/>
</dbReference>
<keyword evidence="2" id="KW-0732">Signal</keyword>
<evidence type="ECO:0000256" key="2">
    <source>
        <dbReference type="ARBA" id="ARBA00022729"/>
    </source>
</evidence>
<dbReference type="Pfam" id="PF12799">
    <property type="entry name" value="LRR_4"/>
    <property type="match status" value="1"/>
</dbReference>
<dbReference type="NCBIfam" id="TIGR04183">
    <property type="entry name" value="Por_Secre_tail"/>
    <property type="match status" value="1"/>
</dbReference>
<evidence type="ECO:0000313" key="6">
    <source>
        <dbReference type="EMBL" id="KOS06393.1"/>
    </source>
</evidence>
<dbReference type="InterPro" id="IPR025875">
    <property type="entry name" value="Leu-rich_rpt_4"/>
</dbReference>
<reference evidence="6 7" key="1">
    <citation type="submission" date="2015-08" db="EMBL/GenBank/DDBJ databases">
        <title>Whole genome sequence of Flavobacterium akiainvivens IK-1T, from decaying Wikstroemia oahuensis, an endemic Hawaiian shrub.</title>
        <authorList>
            <person name="Wan X."/>
            <person name="Hou S."/>
            <person name="Saito J."/>
            <person name="Donachie S."/>
        </authorList>
    </citation>
    <scope>NUCLEOTIDE SEQUENCE [LARGE SCALE GENOMIC DNA]</scope>
    <source>
        <strain evidence="6 7">IK-1</strain>
    </source>
</reference>
<dbReference type="InterPro" id="IPR032675">
    <property type="entry name" value="LRR_dom_sf"/>
</dbReference>
<protein>
    <submittedName>
        <fullName evidence="6">Uncharacterized protein</fullName>
    </submittedName>
</protein>
<evidence type="ECO:0000259" key="4">
    <source>
        <dbReference type="Pfam" id="PF18962"/>
    </source>
</evidence>
<accession>A0A0M8M9K4</accession>
<feature type="domain" description="DUF7619" evidence="5">
    <location>
        <begin position="491"/>
        <end position="614"/>
    </location>
</feature>
<dbReference type="InterPro" id="IPR055353">
    <property type="entry name" value="DUF7619"/>
</dbReference>
<dbReference type="SUPFAM" id="SSF52058">
    <property type="entry name" value="L domain-like"/>
    <property type="match status" value="1"/>
</dbReference>
<organism evidence="6 7">
    <name type="scientific">Flavobacterium akiainvivens</name>
    <dbReference type="NCBI Taxonomy" id="1202724"/>
    <lineage>
        <taxon>Bacteria</taxon>
        <taxon>Pseudomonadati</taxon>
        <taxon>Bacteroidota</taxon>
        <taxon>Flavobacteriia</taxon>
        <taxon>Flavobacteriales</taxon>
        <taxon>Flavobacteriaceae</taxon>
        <taxon>Flavobacterium</taxon>
    </lineage>
</organism>
<sequence length="702" mass="75702">MLNPGLIAMKPLLLFFTLLFTALAGAQVITIPDAAFENLLVTAATYNQIASDGSDYIAVDANGDGAITQAEAEEVRELYLNNQGIASLQGIEYFTNLRVLYVSDNSIAELDITPLEDLEYLYINNNQLTSLTILDAHDLKGLDCSNNQLTVLDFGSMEYLESANCSGNNLTQLDVSGCINLSLVSFANNNITYVNIKNGMGHTAVAADNQWQGNPGLAYMCIDDQEAAAISALLAANGYTTVVANSFCSFTPGGDYNTIKGTLTFDVNGDGCDVADSSQKFMKVTTEVGAEACAVFTDANGEYELYTLAGTFAVAPQFEENYFEASYVAPVAFPYVNNAEATANFCITPNTAASDIEIVMMPVVAPVPGQDVYYKMVYKNKGNQVLSGSVQCTWNYTKFDFYANSFMPDANQTLLNGNLATYVWDYTNLEPFESREIKIRLAVHSPTDAIPVNVGDALSFDAQAILTADAIQSDNTSVLEQQAVATATTASITCIEGAVAPVTQIGEYLHYVVNFTNEGTETPDSVVIETEVDPEHFDINTLQVLNSSHNARVQVQGNTARFMMPAFMQAADGHGNILFKAKTKNNLASGATVLSSARIYFGYTAPVETNVAETQLGVMGMDDVAVDASVTLYPNPAKDVVNINAANNLQQVNLYDVQGRLLQTEILNNTQTTIDLSSRAAGIYFVKAYTQAGVKVQKVVKE</sequence>
<dbReference type="AlphaFoldDB" id="A0A0M8M9K4"/>
<evidence type="ECO:0000256" key="1">
    <source>
        <dbReference type="ARBA" id="ARBA00022614"/>
    </source>
</evidence>
<dbReference type="PROSITE" id="PS51450">
    <property type="entry name" value="LRR"/>
    <property type="match status" value="1"/>
</dbReference>